<dbReference type="CDD" id="cd01136">
    <property type="entry name" value="ATPase_flagellum-secretory_path_III"/>
    <property type="match status" value="1"/>
</dbReference>
<keyword evidence="5" id="KW-0963">Cytoplasm</keyword>
<feature type="compositionally biased region" description="Polar residues" evidence="17">
    <location>
        <begin position="457"/>
        <end position="467"/>
    </location>
</feature>
<dbReference type="InterPro" id="IPR000194">
    <property type="entry name" value="ATPase_F1/V1/A1_a/bsu_nucl-bd"/>
</dbReference>
<evidence type="ECO:0000256" key="16">
    <source>
        <dbReference type="ARBA" id="ARBA00034006"/>
    </source>
</evidence>
<comment type="catalytic activity">
    <reaction evidence="16">
        <text>ATP + H2O + cellular proteinSide 1 = ADP + phosphate + cellular proteinSide 2.</text>
        <dbReference type="EC" id="7.4.2.8"/>
    </reaction>
</comment>
<comment type="subcellular location">
    <subcellularLocation>
        <location evidence="1">Cytoplasm</location>
    </subcellularLocation>
</comment>
<evidence type="ECO:0000256" key="10">
    <source>
        <dbReference type="ARBA" id="ARBA00022927"/>
    </source>
</evidence>
<dbReference type="GO" id="GO:0044780">
    <property type="term" value="P:bacterial-type flagellum assembly"/>
    <property type="evidence" value="ECO:0007669"/>
    <property type="project" value="InterPro"/>
</dbReference>
<dbReference type="AlphaFoldDB" id="A0YC98"/>
<protein>
    <recommendedName>
        <fullName evidence="3">Flagellum-specific ATP synthase</fullName>
        <ecNumber evidence="2">7.1.2.2</ecNumber>
    </recommendedName>
</protein>
<dbReference type="InterPro" id="IPR027417">
    <property type="entry name" value="P-loop_NTPase"/>
</dbReference>
<dbReference type="FunFam" id="3.40.50.12240:FF:000002">
    <property type="entry name" value="Flagellum-specific ATP synthase FliI"/>
    <property type="match status" value="1"/>
</dbReference>
<keyword evidence="4" id="KW-0813">Transport</keyword>
<dbReference type="GO" id="GO:0005737">
    <property type="term" value="C:cytoplasm"/>
    <property type="evidence" value="ECO:0007669"/>
    <property type="project" value="UniProtKB-SubCell"/>
</dbReference>
<dbReference type="InterPro" id="IPR003593">
    <property type="entry name" value="AAA+_ATPase"/>
</dbReference>
<dbReference type="GO" id="GO:0071973">
    <property type="term" value="P:bacterial-type flagellum-dependent cell motility"/>
    <property type="evidence" value="ECO:0007669"/>
    <property type="project" value="InterPro"/>
</dbReference>
<evidence type="ECO:0000256" key="15">
    <source>
        <dbReference type="ARBA" id="ARBA00024342"/>
    </source>
</evidence>
<keyword evidence="8" id="KW-1005">Bacterial flagellum biogenesis</keyword>
<keyword evidence="6" id="KW-0547">Nucleotide-binding</keyword>
<accession>A0YC98</accession>
<evidence type="ECO:0000313" key="20">
    <source>
        <dbReference type="Proteomes" id="UP000004931"/>
    </source>
</evidence>
<dbReference type="InterPro" id="IPR040627">
    <property type="entry name" value="T3SS_ATPase_C"/>
</dbReference>
<sequence length="474" mass="50988">MSRDMRQSFIDRLRCYALDEKLQTRSRVSGRLVRVVGMTLEVVGLELSIGCRCLVMHDDQRSVEAEVVGFSEEKLFLMPIEPVTGLKPGMAVVPVAYEDKVPVGIQLLGRVIDGAGRPLDSKGPLGCTDSVDMQAELINPLQRKPISEVLDVGIRAINSVLTVGRGQRLGLFAGSGVGKSVLLGMMTRFTEADVVVVGLVGERGREVKEFIEQVLDEEGLSRAVVVASPADDAPLMRMRAAMLATRIAESFRDQGKHVLLLMDSLTRFAQAQREIALSIGEPPATKGYPPSVFAKIPQLVERAGNGADGSGSVTAFYTVLTEGDDMQDPVADAARAILDGHIVLSRALADEGHYPAIDVEASISRAMPNIITGEHLAAARRLRHLYSRYQQSRDLISVGAYVAGSDTETDAAIERLPAIRRFLQQDLDIAFNVAGSVAEMRAVINPSVVNSSESPSLQMAASSNTGGDISPAIR</sequence>
<name>A0YC98_9GAMM</name>
<gene>
    <name evidence="19" type="ORF">GP2143_07704</name>
</gene>
<evidence type="ECO:0000256" key="2">
    <source>
        <dbReference type="ARBA" id="ARBA00012473"/>
    </source>
</evidence>
<dbReference type="Gene3D" id="3.40.50.12240">
    <property type="match status" value="1"/>
</dbReference>
<organism evidence="19 20">
    <name type="scientific">marine gamma proteobacterium HTCC2143</name>
    <dbReference type="NCBI Taxonomy" id="247633"/>
    <lineage>
        <taxon>Bacteria</taxon>
        <taxon>Pseudomonadati</taxon>
        <taxon>Pseudomonadota</taxon>
        <taxon>Gammaproteobacteria</taxon>
        <taxon>Cellvibrionales</taxon>
        <taxon>Spongiibacteraceae</taxon>
        <taxon>BD1-7 clade</taxon>
    </lineage>
</organism>
<keyword evidence="14" id="KW-0066">ATP synthesis</keyword>
<keyword evidence="10" id="KW-0653">Protein transport</keyword>
<dbReference type="STRING" id="247633.GP2143_07704"/>
<keyword evidence="13" id="KW-1006">Bacterial flagellum protein export</keyword>
<dbReference type="CDD" id="cd18117">
    <property type="entry name" value="ATP-synt_flagellum-secretory_path_III_N"/>
    <property type="match status" value="1"/>
</dbReference>
<evidence type="ECO:0000256" key="3">
    <source>
        <dbReference type="ARBA" id="ARBA00020580"/>
    </source>
</evidence>
<dbReference type="SUPFAM" id="SSF52540">
    <property type="entry name" value="P-loop containing nucleoside triphosphate hydrolases"/>
    <property type="match status" value="1"/>
</dbReference>
<feature type="domain" description="AAA+ ATPase" evidence="18">
    <location>
        <begin position="165"/>
        <end position="348"/>
    </location>
</feature>
<evidence type="ECO:0000256" key="14">
    <source>
        <dbReference type="ARBA" id="ARBA00023310"/>
    </source>
</evidence>
<evidence type="ECO:0000313" key="19">
    <source>
        <dbReference type="EMBL" id="EAW31417.1"/>
    </source>
</evidence>
<dbReference type="PANTHER" id="PTHR15184">
    <property type="entry name" value="ATP SYNTHASE"/>
    <property type="match status" value="1"/>
</dbReference>
<evidence type="ECO:0000256" key="1">
    <source>
        <dbReference type="ARBA" id="ARBA00004496"/>
    </source>
</evidence>
<keyword evidence="12" id="KW-0406">Ion transport</keyword>
<dbReference type="GO" id="GO:0005524">
    <property type="term" value="F:ATP binding"/>
    <property type="evidence" value="ECO:0007669"/>
    <property type="project" value="UniProtKB-KW"/>
</dbReference>
<dbReference type="SMART" id="SM00382">
    <property type="entry name" value="AAA"/>
    <property type="match status" value="1"/>
</dbReference>
<dbReference type="InterPro" id="IPR050053">
    <property type="entry name" value="ATPase_alpha/beta_chains"/>
</dbReference>
<dbReference type="NCBIfam" id="TIGR03496">
    <property type="entry name" value="FliI_clade1"/>
    <property type="match status" value="1"/>
</dbReference>
<dbReference type="OrthoDB" id="9148544at2"/>
<evidence type="ECO:0000256" key="6">
    <source>
        <dbReference type="ARBA" id="ARBA00022741"/>
    </source>
</evidence>
<dbReference type="Pfam" id="PF00006">
    <property type="entry name" value="ATP-synt_ab"/>
    <property type="match status" value="1"/>
</dbReference>
<dbReference type="GO" id="GO:0030257">
    <property type="term" value="C:type III protein secretion system complex"/>
    <property type="evidence" value="ECO:0007669"/>
    <property type="project" value="InterPro"/>
</dbReference>
<evidence type="ECO:0000256" key="17">
    <source>
        <dbReference type="SAM" id="MobiDB-lite"/>
    </source>
</evidence>
<dbReference type="NCBIfam" id="TIGR01026">
    <property type="entry name" value="fliI_yscN"/>
    <property type="match status" value="1"/>
</dbReference>
<dbReference type="PANTHER" id="PTHR15184:SF81">
    <property type="entry name" value="FLAGELLUM-SPECIFIC ATP SYNTHASE"/>
    <property type="match status" value="1"/>
</dbReference>
<feature type="region of interest" description="Disordered" evidence="17">
    <location>
        <begin position="450"/>
        <end position="474"/>
    </location>
</feature>
<evidence type="ECO:0000256" key="7">
    <source>
        <dbReference type="ARBA" id="ARBA00022781"/>
    </source>
</evidence>
<keyword evidence="7" id="KW-0375">Hydrogen ion transport</keyword>
<dbReference type="PROSITE" id="PS00152">
    <property type="entry name" value="ATPASE_ALPHA_BETA"/>
    <property type="match status" value="1"/>
</dbReference>
<keyword evidence="9" id="KW-0067">ATP-binding</keyword>
<dbReference type="Proteomes" id="UP000004931">
    <property type="component" value="Unassembled WGS sequence"/>
</dbReference>
<evidence type="ECO:0000256" key="13">
    <source>
        <dbReference type="ARBA" id="ARBA00023225"/>
    </source>
</evidence>
<dbReference type="InterPro" id="IPR005714">
    <property type="entry name" value="ATPase_T3SS_FliI/YscN"/>
</dbReference>
<dbReference type="InterPro" id="IPR004100">
    <property type="entry name" value="ATPase_F1/V1/A1_a/bsu_N"/>
</dbReference>
<dbReference type="Pfam" id="PF18269">
    <property type="entry name" value="T3SS_ATPase_C"/>
    <property type="match status" value="1"/>
</dbReference>
<dbReference type="GO" id="GO:0008564">
    <property type="term" value="F:protein-exporting ATPase activity"/>
    <property type="evidence" value="ECO:0007669"/>
    <property type="project" value="UniProtKB-EC"/>
</dbReference>
<evidence type="ECO:0000256" key="8">
    <source>
        <dbReference type="ARBA" id="ARBA00022795"/>
    </source>
</evidence>
<keyword evidence="11" id="KW-1278">Translocase</keyword>
<evidence type="ECO:0000256" key="5">
    <source>
        <dbReference type="ARBA" id="ARBA00022490"/>
    </source>
</evidence>
<evidence type="ECO:0000256" key="4">
    <source>
        <dbReference type="ARBA" id="ARBA00022448"/>
    </source>
</evidence>
<evidence type="ECO:0000256" key="11">
    <source>
        <dbReference type="ARBA" id="ARBA00022967"/>
    </source>
</evidence>
<dbReference type="GO" id="GO:0016887">
    <property type="term" value="F:ATP hydrolysis activity"/>
    <property type="evidence" value="ECO:0007669"/>
    <property type="project" value="InterPro"/>
</dbReference>
<reference evidence="19 20" key="1">
    <citation type="journal article" date="2010" name="J. Bacteriol.">
        <title>Genome sequence of the oligotrophic marine Gammaproteobacterium HTCC2143, isolated from the Oregon Coast.</title>
        <authorList>
            <person name="Oh H.M."/>
            <person name="Kang I."/>
            <person name="Ferriera S."/>
            <person name="Giovannoni S.J."/>
            <person name="Cho J.C."/>
        </authorList>
    </citation>
    <scope>NUCLEOTIDE SEQUENCE [LARGE SCALE GENOMIC DNA]</scope>
    <source>
        <strain evidence="19 20">HTCC2143</strain>
    </source>
</reference>
<dbReference type="GO" id="GO:0046933">
    <property type="term" value="F:proton-transporting ATP synthase activity, rotational mechanism"/>
    <property type="evidence" value="ECO:0007669"/>
    <property type="project" value="TreeGrafter"/>
</dbReference>
<evidence type="ECO:0000259" key="18">
    <source>
        <dbReference type="SMART" id="SM00382"/>
    </source>
</evidence>
<dbReference type="Pfam" id="PF02874">
    <property type="entry name" value="ATP-synt_ab_N"/>
    <property type="match status" value="1"/>
</dbReference>
<comment type="similarity">
    <text evidence="15">Belongs to the ATPase alpha/beta chains family. T3SS ATPase subfamily.</text>
</comment>
<dbReference type="EC" id="7.1.2.2" evidence="2"/>
<proteinExistence type="inferred from homology"/>
<dbReference type="InterPro" id="IPR020005">
    <property type="entry name" value="FliI_clade1"/>
</dbReference>
<evidence type="ECO:0000256" key="12">
    <source>
        <dbReference type="ARBA" id="ARBA00023065"/>
    </source>
</evidence>
<dbReference type="eggNOG" id="COG1157">
    <property type="taxonomic scope" value="Bacteria"/>
</dbReference>
<dbReference type="EMBL" id="AAVT01000003">
    <property type="protein sequence ID" value="EAW31417.1"/>
    <property type="molecule type" value="Genomic_DNA"/>
</dbReference>
<dbReference type="InterPro" id="IPR020003">
    <property type="entry name" value="ATPase_a/bsu_AS"/>
</dbReference>
<keyword evidence="20" id="KW-1185">Reference proteome</keyword>
<comment type="caution">
    <text evidence="19">The sequence shown here is derived from an EMBL/GenBank/DDBJ whole genome shotgun (WGS) entry which is preliminary data.</text>
</comment>
<dbReference type="GO" id="GO:0030254">
    <property type="term" value="P:protein secretion by the type III secretion system"/>
    <property type="evidence" value="ECO:0007669"/>
    <property type="project" value="InterPro"/>
</dbReference>
<evidence type="ECO:0000256" key="9">
    <source>
        <dbReference type="ARBA" id="ARBA00022840"/>
    </source>
</evidence>